<evidence type="ECO:0000313" key="3">
    <source>
        <dbReference type="Proteomes" id="UP001303160"/>
    </source>
</evidence>
<evidence type="ECO:0000256" key="1">
    <source>
        <dbReference type="SAM" id="Phobius"/>
    </source>
</evidence>
<evidence type="ECO:0000313" key="2">
    <source>
        <dbReference type="EMBL" id="KAK4200987.1"/>
    </source>
</evidence>
<organism evidence="2 3">
    <name type="scientific">Triangularia verruculosa</name>
    <dbReference type="NCBI Taxonomy" id="2587418"/>
    <lineage>
        <taxon>Eukaryota</taxon>
        <taxon>Fungi</taxon>
        <taxon>Dikarya</taxon>
        <taxon>Ascomycota</taxon>
        <taxon>Pezizomycotina</taxon>
        <taxon>Sordariomycetes</taxon>
        <taxon>Sordariomycetidae</taxon>
        <taxon>Sordariales</taxon>
        <taxon>Podosporaceae</taxon>
        <taxon>Triangularia</taxon>
    </lineage>
</organism>
<feature type="transmembrane region" description="Helical" evidence="1">
    <location>
        <begin position="328"/>
        <end position="355"/>
    </location>
</feature>
<dbReference type="Proteomes" id="UP001303160">
    <property type="component" value="Unassembled WGS sequence"/>
</dbReference>
<keyword evidence="1" id="KW-1133">Transmembrane helix</keyword>
<name>A0AAN6XM35_9PEZI</name>
<comment type="caution">
    <text evidence="2">The sequence shown here is derived from an EMBL/GenBank/DDBJ whole genome shotgun (WGS) entry which is preliminary data.</text>
</comment>
<keyword evidence="3" id="KW-1185">Reference proteome</keyword>
<reference evidence="2" key="1">
    <citation type="journal article" date="2023" name="Mol. Phylogenet. Evol.">
        <title>Genome-scale phylogeny and comparative genomics of the fungal order Sordariales.</title>
        <authorList>
            <person name="Hensen N."/>
            <person name="Bonometti L."/>
            <person name="Westerberg I."/>
            <person name="Brannstrom I.O."/>
            <person name="Guillou S."/>
            <person name="Cros-Aarteil S."/>
            <person name="Calhoun S."/>
            <person name="Haridas S."/>
            <person name="Kuo A."/>
            <person name="Mondo S."/>
            <person name="Pangilinan J."/>
            <person name="Riley R."/>
            <person name="LaButti K."/>
            <person name="Andreopoulos B."/>
            <person name="Lipzen A."/>
            <person name="Chen C."/>
            <person name="Yan M."/>
            <person name="Daum C."/>
            <person name="Ng V."/>
            <person name="Clum A."/>
            <person name="Steindorff A."/>
            <person name="Ohm R.A."/>
            <person name="Martin F."/>
            <person name="Silar P."/>
            <person name="Natvig D.O."/>
            <person name="Lalanne C."/>
            <person name="Gautier V."/>
            <person name="Ament-Velasquez S.L."/>
            <person name="Kruys A."/>
            <person name="Hutchinson M.I."/>
            <person name="Powell A.J."/>
            <person name="Barry K."/>
            <person name="Miller A.N."/>
            <person name="Grigoriev I.V."/>
            <person name="Debuchy R."/>
            <person name="Gladieux P."/>
            <person name="Hiltunen Thoren M."/>
            <person name="Johannesson H."/>
        </authorList>
    </citation>
    <scope>NUCLEOTIDE SEQUENCE</scope>
    <source>
        <strain evidence="2">CBS 315.58</strain>
    </source>
</reference>
<accession>A0AAN6XM35</accession>
<gene>
    <name evidence="2" type="ORF">QBC40DRAFT_325312</name>
</gene>
<dbReference type="AlphaFoldDB" id="A0AAN6XM35"/>
<sequence>METFGDLFDVIGVIKAAQSSTRRITKASIAAKLATLEPRLPGVDNPKRIDHSINAATSLALMIGSMPSTIYTDYEFFWKDEQTLEEAIQNAILPPQTRDVYTIELGRTGQNSDLTDAITTNPCYGGFLTKLEDASGPDDRRGFSNSFTLANMAILTSFNILWTDDLMQHLYMEDFASSGNTHFVPTVYVFHHVSILWELWNFSDVDGGHPYRDLAFETLKTLGLLMPGDVNSMIWFNKLRNENMTTKQGVDHPVCRIDRDSQHQVKIPRLVWGEWKYKMETVSRRVSNFHFYKHRLLALEARFDRASPQGLTGFWLDRRNKREWCATWIAILGFAFVLVGFLVTIASLAVSIAALDQSITANMYASIGSVHDQTDLLTASLATANKRELACGSVHRPTGTTNADKCDQTAAQVVAASNNLETPPISPPTSKMKGILEVVPTITIAVSISSQISAHQTLFLAVFPSPEEICSCRTKDDGNDIS</sequence>
<keyword evidence="1" id="KW-0812">Transmembrane</keyword>
<keyword evidence="1" id="KW-0472">Membrane</keyword>
<reference evidence="2" key="2">
    <citation type="submission" date="2023-05" db="EMBL/GenBank/DDBJ databases">
        <authorList>
            <consortium name="Lawrence Berkeley National Laboratory"/>
            <person name="Steindorff A."/>
            <person name="Hensen N."/>
            <person name="Bonometti L."/>
            <person name="Westerberg I."/>
            <person name="Brannstrom I.O."/>
            <person name="Guillou S."/>
            <person name="Cros-Aarteil S."/>
            <person name="Calhoun S."/>
            <person name="Haridas S."/>
            <person name="Kuo A."/>
            <person name="Mondo S."/>
            <person name="Pangilinan J."/>
            <person name="Riley R."/>
            <person name="Labutti K."/>
            <person name="Andreopoulos B."/>
            <person name="Lipzen A."/>
            <person name="Chen C."/>
            <person name="Yanf M."/>
            <person name="Daum C."/>
            <person name="Ng V."/>
            <person name="Clum A."/>
            <person name="Ohm R."/>
            <person name="Martin F."/>
            <person name="Silar P."/>
            <person name="Natvig D."/>
            <person name="Lalanne C."/>
            <person name="Gautier V."/>
            <person name="Ament-Velasquez S.L."/>
            <person name="Kruys A."/>
            <person name="Hutchinson M.I."/>
            <person name="Powell A.J."/>
            <person name="Barry K."/>
            <person name="Miller A.N."/>
            <person name="Grigoriev I.V."/>
            <person name="Debuchy R."/>
            <person name="Gladieux P."/>
            <person name="Thoren M.H."/>
            <person name="Johannesson H."/>
        </authorList>
    </citation>
    <scope>NUCLEOTIDE SEQUENCE</scope>
    <source>
        <strain evidence="2">CBS 315.58</strain>
    </source>
</reference>
<protein>
    <submittedName>
        <fullName evidence="2">Uncharacterized protein</fullName>
    </submittedName>
</protein>
<dbReference type="EMBL" id="MU863912">
    <property type="protein sequence ID" value="KAK4200987.1"/>
    <property type="molecule type" value="Genomic_DNA"/>
</dbReference>
<proteinExistence type="predicted"/>